<dbReference type="GO" id="GO:0016818">
    <property type="term" value="F:hydrolase activity, acting on acid anhydrides, in phosphorus-containing anhydrides"/>
    <property type="evidence" value="ECO:0007669"/>
    <property type="project" value="InterPro"/>
</dbReference>
<reference evidence="10" key="2">
    <citation type="submission" date="2025-08" db="UniProtKB">
        <authorList>
            <consortium name="RefSeq"/>
        </authorList>
    </citation>
    <scope>IDENTIFICATION</scope>
    <source>
        <strain evidence="10">14028-0561.14</strain>
        <tissue evidence="10">Whole fly</tissue>
    </source>
</reference>
<evidence type="ECO:0000256" key="6">
    <source>
        <dbReference type="ARBA" id="ARBA00022842"/>
    </source>
</evidence>
<comment type="cofactor">
    <cofactor evidence="2">
        <name>Mg(2+)</name>
        <dbReference type="ChEBI" id="CHEBI:18420"/>
    </cofactor>
</comment>
<dbReference type="GeneID" id="108082891"/>
<evidence type="ECO:0000256" key="7">
    <source>
        <dbReference type="ARBA" id="ARBA00023211"/>
    </source>
</evidence>
<name>A0A6P4JEP6_DROKI</name>
<keyword evidence="9" id="KW-1185">Reference proteome</keyword>
<organism evidence="9 10">
    <name type="scientific">Drosophila kikkawai</name>
    <name type="common">Fruit fly</name>
    <dbReference type="NCBI Taxonomy" id="30033"/>
    <lineage>
        <taxon>Eukaryota</taxon>
        <taxon>Metazoa</taxon>
        <taxon>Ecdysozoa</taxon>
        <taxon>Arthropoda</taxon>
        <taxon>Hexapoda</taxon>
        <taxon>Insecta</taxon>
        <taxon>Pterygota</taxon>
        <taxon>Neoptera</taxon>
        <taxon>Endopterygota</taxon>
        <taxon>Diptera</taxon>
        <taxon>Brachycera</taxon>
        <taxon>Muscomorpha</taxon>
        <taxon>Ephydroidea</taxon>
        <taxon>Drosophilidae</taxon>
        <taxon>Drosophila</taxon>
        <taxon>Sophophora</taxon>
    </lineage>
</organism>
<dbReference type="Proteomes" id="UP001652661">
    <property type="component" value="Chromosome 2L"/>
</dbReference>
<dbReference type="OrthoDB" id="1695362at2759"/>
<dbReference type="SUPFAM" id="SSF55811">
    <property type="entry name" value="Nudix"/>
    <property type="match status" value="1"/>
</dbReference>
<evidence type="ECO:0000256" key="2">
    <source>
        <dbReference type="ARBA" id="ARBA00001946"/>
    </source>
</evidence>
<dbReference type="InterPro" id="IPR039121">
    <property type="entry name" value="NUDT19"/>
</dbReference>
<comment type="similarity">
    <text evidence="3">Belongs to the Nudix hydrolase family.</text>
</comment>
<evidence type="ECO:0000259" key="8">
    <source>
        <dbReference type="PROSITE" id="PS51462"/>
    </source>
</evidence>
<dbReference type="InterPro" id="IPR000086">
    <property type="entry name" value="NUDIX_hydrolase_dom"/>
</dbReference>
<dbReference type="Gene3D" id="3.90.79.10">
    <property type="entry name" value="Nucleoside Triphosphate Pyrophosphohydrolase"/>
    <property type="match status" value="1"/>
</dbReference>
<protein>
    <submittedName>
        <fullName evidence="10">Acyl-coenzyme A diphosphatase NUDT19</fullName>
    </submittedName>
</protein>
<feature type="domain" description="Nudix hydrolase" evidence="8">
    <location>
        <begin position="9"/>
        <end position="249"/>
    </location>
</feature>
<comment type="cofactor">
    <cofactor evidence="1">
        <name>Mn(2+)</name>
        <dbReference type="ChEBI" id="CHEBI:29035"/>
    </cofactor>
</comment>
<reference evidence="9" key="1">
    <citation type="submission" date="2025-05" db="UniProtKB">
        <authorList>
            <consortium name="RefSeq"/>
        </authorList>
    </citation>
    <scope>NUCLEOTIDE SEQUENCE [LARGE SCALE GENOMIC DNA]</scope>
    <source>
        <strain evidence="9">14028-0561.14</strain>
    </source>
</reference>
<evidence type="ECO:0000256" key="4">
    <source>
        <dbReference type="ARBA" id="ARBA00022723"/>
    </source>
</evidence>
<evidence type="ECO:0000256" key="1">
    <source>
        <dbReference type="ARBA" id="ARBA00001936"/>
    </source>
</evidence>
<dbReference type="PANTHER" id="PTHR12318">
    <property type="entry name" value="TESTOSTERONE-REGULATED PROTEIN RP2"/>
    <property type="match status" value="1"/>
</dbReference>
<keyword evidence="6" id="KW-0460">Magnesium</keyword>
<dbReference type="RefSeq" id="XP_017033966.1">
    <property type="nucleotide sequence ID" value="XM_017178477.3"/>
</dbReference>
<dbReference type="GO" id="GO:0005739">
    <property type="term" value="C:mitochondrion"/>
    <property type="evidence" value="ECO:0007669"/>
    <property type="project" value="TreeGrafter"/>
</dbReference>
<dbReference type="GO" id="GO:0046872">
    <property type="term" value="F:metal ion binding"/>
    <property type="evidence" value="ECO:0007669"/>
    <property type="project" value="UniProtKB-KW"/>
</dbReference>
<keyword evidence="5" id="KW-0378">Hydrolase</keyword>
<proteinExistence type="inferred from homology"/>
<evidence type="ECO:0000256" key="3">
    <source>
        <dbReference type="ARBA" id="ARBA00005582"/>
    </source>
</evidence>
<evidence type="ECO:0000313" key="9">
    <source>
        <dbReference type="Proteomes" id="UP001652661"/>
    </source>
</evidence>
<accession>A0A6P4JEP6</accession>
<dbReference type="InterPro" id="IPR015797">
    <property type="entry name" value="NUDIX_hydrolase-like_dom_sf"/>
</dbReference>
<evidence type="ECO:0000256" key="5">
    <source>
        <dbReference type="ARBA" id="ARBA00022801"/>
    </source>
</evidence>
<dbReference type="AlphaFoldDB" id="A0A6P4JEP6"/>
<keyword evidence="7" id="KW-0464">Manganese</keyword>
<evidence type="ECO:0000313" key="10">
    <source>
        <dbReference type="RefSeq" id="XP_017033966.1"/>
    </source>
</evidence>
<sequence>MSQATATAKWRTSASVILVASDAGTSDDYKLLMLKRSDATAMVVNQTVFPGGLLDSEADESVAWLQYFEEFGVPQEELRPLVLIRDDRPAILAPQGTGCYDRFFKSSRIWSREIILRLTAVRETFEEVGVLLARSQKQLDFGAVACVQDVPDLEAWQRRVHDKPSEFLTLCRHLKVVPDLWALHEWSAWASPGFLRKGYETVFFMAFVDKQPKLLEEPGEVKETMWLAPLDLLRLNQMGEVWFLPPQVYELLRLIGIKKYLRLLDFAVKRGRLGTTMFLPVVYNCEGTMVYVLPGDDYYVPEPHLVSEVISFPGSADEFIARSKHLHRYAYGLSIKNLELNIPPPNGHLRPLKFQMERQKL</sequence>
<dbReference type="PANTHER" id="PTHR12318:SF0">
    <property type="entry name" value="ACYL-COENZYME A DIPHOSPHATASE NUDT19"/>
    <property type="match status" value="1"/>
</dbReference>
<dbReference type="PROSITE" id="PS51462">
    <property type="entry name" value="NUDIX"/>
    <property type="match status" value="1"/>
</dbReference>
<keyword evidence="4" id="KW-0479">Metal-binding</keyword>
<gene>
    <name evidence="10" type="primary">LOC108082891</name>
</gene>